<accession>A0A7W1WZR2</accession>
<dbReference type="Gene3D" id="1.10.357.140">
    <property type="entry name" value="UbiA prenyltransferase"/>
    <property type="match status" value="1"/>
</dbReference>
<comment type="subcellular location">
    <subcellularLocation>
        <location evidence="1">Membrane</location>
        <topology evidence="1">Multi-pass membrane protein</topology>
    </subcellularLocation>
</comment>
<dbReference type="GO" id="GO:0016020">
    <property type="term" value="C:membrane"/>
    <property type="evidence" value="ECO:0007669"/>
    <property type="project" value="UniProtKB-SubCell"/>
</dbReference>
<dbReference type="InterPro" id="IPR000537">
    <property type="entry name" value="UbiA_prenyltransferase"/>
</dbReference>
<evidence type="ECO:0000256" key="4">
    <source>
        <dbReference type="ARBA" id="ARBA00022475"/>
    </source>
</evidence>
<evidence type="ECO:0000256" key="7">
    <source>
        <dbReference type="ARBA" id="ARBA00022989"/>
    </source>
</evidence>
<organism evidence="10 11">
    <name type="scientific">Marinobacterium marinum</name>
    <dbReference type="NCBI Taxonomy" id="2756129"/>
    <lineage>
        <taxon>Bacteria</taxon>
        <taxon>Pseudomonadati</taxon>
        <taxon>Pseudomonadota</taxon>
        <taxon>Gammaproteobacteria</taxon>
        <taxon>Oceanospirillales</taxon>
        <taxon>Oceanospirillaceae</taxon>
        <taxon>Marinobacterium</taxon>
    </lineage>
</organism>
<dbReference type="GO" id="GO:0004659">
    <property type="term" value="F:prenyltransferase activity"/>
    <property type="evidence" value="ECO:0007669"/>
    <property type="project" value="InterPro"/>
</dbReference>
<feature type="transmembrane region" description="Helical" evidence="9">
    <location>
        <begin position="145"/>
        <end position="166"/>
    </location>
</feature>
<dbReference type="PANTHER" id="PTHR13929">
    <property type="entry name" value="1,4-DIHYDROXY-2-NAPHTHOATE OCTAPRENYLTRANSFERASE"/>
    <property type="match status" value="1"/>
</dbReference>
<name>A0A7W1WZR2_9GAMM</name>
<keyword evidence="6 9" id="KW-0812">Transmembrane</keyword>
<evidence type="ECO:0000256" key="1">
    <source>
        <dbReference type="ARBA" id="ARBA00004141"/>
    </source>
</evidence>
<dbReference type="RefSeq" id="WP_181740524.1">
    <property type="nucleotide sequence ID" value="NZ_JACEMT010000052.1"/>
</dbReference>
<feature type="transmembrane region" description="Helical" evidence="9">
    <location>
        <begin position="172"/>
        <end position="191"/>
    </location>
</feature>
<keyword evidence="3" id="KW-0474">Menaquinone biosynthesis</keyword>
<proteinExistence type="predicted"/>
<dbReference type="InterPro" id="IPR026046">
    <property type="entry name" value="UBIAD1"/>
</dbReference>
<dbReference type="Pfam" id="PF01040">
    <property type="entry name" value="UbiA"/>
    <property type="match status" value="1"/>
</dbReference>
<feature type="transmembrane region" description="Helical" evidence="9">
    <location>
        <begin position="119"/>
        <end position="138"/>
    </location>
</feature>
<dbReference type="Proteomes" id="UP000538931">
    <property type="component" value="Unassembled WGS sequence"/>
</dbReference>
<dbReference type="PANTHER" id="PTHR13929:SF0">
    <property type="entry name" value="UBIA PRENYLTRANSFERASE DOMAIN-CONTAINING PROTEIN 1"/>
    <property type="match status" value="1"/>
</dbReference>
<keyword evidence="8 9" id="KW-0472">Membrane</keyword>
<comment type="pathway">
    <text evidence="2">Quinol/quinone metabolism; menaquinone biosynthesis.</text>
</comment>
<feature type="transmembrane region" description="Helical" evidence="9">
    <location>
        <begin position="48"/>
        <end position="68"/>
    </location>
</feature>
<evidence type="ECO:0000256" key="6">
    <source>
        <dbReference type="ARBA" id="ARBA00022692"/>
    </source>
</evidence>
<feature type="transmembrane region" description="Helical" evidence="9">
    <location>
        <begin position="89"/>
        <end position="113"/>
    </location>
</feature>
<sequence length="298" mass="31626">MDAVKTPSSPDLGKYAFARALRPFSFPVALVTCLVGLILGGLQGSVNIAEALLVLVGGVLLQAGVNLINDHADIAQLRRQPDSMRLIAAVQLNFRAGLLCFLLAAAIGFHFVLQQGAGFLWLCVLGLAGALGYTVSPVNYKSRGLGVVLVFWLMGVLMIAGSAVAVGGALTFALLLQTVPVSVLVSLLLLSNELRDYESDAQEGLKTLTVRLGYARGVSLYFALLAFAYGLLPVLLWLGLLPGALWVLPSLLMAFKPVRLLRAPAERRAPLTPATARLLLVFGLLYCVALLAPRALPL</sequence>
<keyword evidence="5 10" id="KW-0808">Transferase</keyword>
<keyword evidence="4" id="KW-1003">Cell membrane</keyword>
<dbReference type="UniPathway" id="UPA00079"/>
<dbReference type="PIRSF" id="PIRSF005355">
    <property type="entry name" value="UBIAD1"/>
    <property type="match status" value="1"/>
</dbReference>
<protein>
    <submittedName>
        <fullName evidence="10">Prenyltransferase</fullName>
    </submittedName>
</protein>
<feature type="transmembrane region" description="Helical" evidence="9">
    <location>
        <begin position="235"/>
        <end position="255"/>
    </location>
</feature>
<reference evidence="10 11" key="1">
    <citation type="submission" date="2020-07" db="EMBL/GenBank/DDBJ databases">
        <title>Bacterium isolated from marien macroalgae.</title>
        <authorList>
            <person name="Zhu K."/>
            <person name="Lu D."/>
            <person name="Du Z."/>
        </authorList>
    </citation>
    <scope>NUCLEOTIDE SEQUENCE [LARGE SCALE GENOMIC DNA]</scope>
    <source>
        <strain evidence="10 11">3-1745</strain>
    </source>
</reference>
<evidence type="ECO:0000256" key="9">
    <source>
        <dbReference type="SAM" id="Phobius"/>
    </source>
</evidence>
<dbReference type="GO" id="GO:0042371">
    <property type="term" value="P:vitamin K biosynthetic process"/>
    <property type="evidence" value="ECO:0007669"/>
    <property type="project" value="TreeGrafter"/>
</dbReference>
<feature type="transmembrane region" description="Helical" evidence="9">
    <location>
        <begin position="212"/>
        <end position="229"/>
    </location>
</feature>
<evidence type="ECO:0000313" key="10">
    <source>
        <dbReference type="EMBL" id="MBA4503091.1"/>
    </source>
</evidence>
<evidence type="ECO:0000256" key="2">
    <source>
        <dbReference type="ARBA" id="ARBA00004863"/>
    </source>
</evidence>
<dbReference type="GO" id="GO:0009234">
    <property type="term" value="P:menaquinone biosynthetic process"/>
    <property type="evidence" value="ECO:0007669"/>
    <property type="project" value="UniProtKB-UniPathway"/>
</dbReference>
<dbReference type="AlphaFoldDB" id="A0A7W1WZR2"/>
<dbReference type="InterPro" id="IPR044878">
    <property type="entry name" value="UbiA_sf"/>
</dbReference>
<keyword evidence="11" id="KW-1185">Reference proteome</keyword>
<dbReference type="EMBL" id="JACEMT010000052">
    <property type="protein sequence ID" value="MBA4503091.1"/>
    <property type="molecule type" value="Genomic_DNA"/>
</dbReference>
<dbReference type="CDD" id="cd13962">
    <property type="entry name" value="PT_UbiA_UBIAD1"/>
    <property type="match status" value="1"/>
</dbReference>
<feature type="transmembrane region" description="Helical" evidence="9">
    <location>
        <begin position="24"/>
        <end position="42"/>
    </location>
</feature>
<gene>
    <name evidence="10" type="ORF">H1S06_12040</name>
</gene>
<evidence type="ECO:0000313" key="11">
    <source>
        <dbReference type="Proteomes" id="UP000538931"/>
    </source>
</evidence>
<keyword evidence="7 9" id="KW-1133">Transmembrane helix</keyword>
<comment type="caution">
    <text evidence="10">The sequence shown here is derived from an EMBL/GenBank/DDBJ whole genome shotgun (WGS) entry which is preliminary data.</text>
</comment>
<evidence type="ECO:0000256" key="5">
    <source>
        <dbReference type="ARBA" id="ARBA00022679"/>
    </source>
</evidence>
<evidence type="ECO:0000256" key="8">
    <source>
        <dbReference type="ARBA" id="ARBA00023136"/>
    </source>
</evidence>
<evidence type="ECO:0000256" key="3">
    <source>
        <dbReference type="ARBA" id="ARBA00022428"/>
    </source>
</evidence>
<feature type="transmembrane region" description="Helical" evidence="9">
    <location>
        <begin position="276"/>
        <end position="296"/>
    </location>
</feature>